<reference evidence="2" key="1">
    <citation type="submission" date="2021-01" db="EMBL/GenBank/DDBJ databases">
        <title>Genome public.</title>
        <authorList>
            <person name="Liu C."/>
            <person name="Sun Q."/>
        </authorList>
    </citation>
    <scope>NUCLEOTIDE SEQUENCE [LARGE SCALE GENOMIC DNA]</scope>
    <source>
        <strain evidence="2">YIM B02567</strain>
    </source>
</reference>
<organism evidence="1 2">
    <name type="scientific">Chryseobacterium paridis</name>
    <dbReference type="NCBI Taxonomy" id="2800328"/>
    <lineage>
        <taxon>Bacteria</taxon>
        <taxon>Pseudomonadati</taxon>
        <taxon>Bacteroidota</taxon>
        <taxon>Flavobacteriia</taxon>
        <taxon>Flavobacteriales</taxon>
        <taxon>Weeksellaceae</taxon>
        <taxon>Chryseobacterium group</taxon>
        <taxon>Chryseobacterium</taxon>
    </lineage>
</organism>
<sequence length="281" mass="32637">MPTNQTICNFFALLKDNSVRKINLLQSITNDIKKTFIDYSFYLKNDDTEEILFDGNFNIEGDEVLYVELLLPNELVEANTNAIGLEILDLSVDDIKALIWIENETYYFQNFDKRKLLHNKKVIYWSNNTYNKLSNEALIVENVVNAIYKNGKFYFKSYANANKIIPLNDFFEEASNETIEEFADNEILNIDVNWLKENSNSVIRKQITLIQKSNVLATATTRKIKSSANKFNLSIDIEDGKLKLPNDKKICKDILCFLNEQYYIGLISGKKFRTNSKRDLQ</sequence>
<keyword evidence="2" id="KW-1185">Reference proteome</keyword>
<dbReference type="Proteomes" id="UP000628669">
    <property type="component" value="Unassembled WGS sequence"/>
</dbReference>
<dbReference type="RefSeq" id="WP_200245420.1">
    <property type="nucleotide sequence ID" value="NZ_JAENHK010000008.1"/>
</dbReference>
<proteinExistence type="predicted"/>
<comment type="caution">
    <text evidence="1">The sequence shown here is derived from an EMBL/GenBank/DDBJ whole genome shotgun (WGS) entry which is preliminary data.</text>
</comment>
<name>A0ABS1FUF1_9FLAO</name>
<evidence type="ECO:0000313" key="2">
    <source>
        <dbReference type="Proteomes" id="UP000628669"/>
    </source>
</evidence>
<protein>
    <recommendedName>
        <fullName evidence="3">DUF4868 domain-containing protein</fullName>
    </recommendedName>
</protein>
<evidence type="ECO:0000313" key="1">
    <source>
        <dbReference type="EMBL" id="MBK1896055.1"/>
    </source>
</evidence>
<gene>
    <name evidence="1" type="ORF">JHL15_09855</name>
</gene>
<accession>A0ABS1FUF1</accession>
<dbReference type="EMBL" id="JAENHK010000008">
    <property type="protein sequence ID" value="MBK1896055.1"/>
    <property type="molecule type" value="Genomic_DNA"/>
</dbReference>
<evidence type="ECO:0008006" key="3">
    <source>
        <dbReference type="Google" id="ProtNLM"/>
    </source>
</evidence>